<comment type="caution">
    <text evidence="1">The sequence shown here is derived from an EMBL/GenBank/DDBJ whole genome shotgun (WGS) entry which is preliminary data.</text>
</comment>
<proteinExistence type="predicted"/>
<sequence length="153" mass="16468">MLTSWLSLALGREREPRASGLPTRTAAYVAAVRGPFRWSQVDDGIWFSGHSQTEDEVVTEPGGDGFDALCDGNQRELLREAAMSSSWRGRILEQGIRLLVGGVQRGVFRSRKRVAVLVTQSKGTSAKSTNWGGGTFSGGGVIGPSASSCRRIR</sequence>
<dbReference type="AlphaFoldDB" id="A0A8H7I3D2"/>
<dbReference type="Proteomes" id="UP000614334">
    <property type="component" value="Unassembled WGS sequence"/>
</dbReference>
<reference evidence="1" key="1">
    <citation type="submission" date="2020-09" db="EMBL/GenBank/DDBJ databases">
        <title>Comparative genome analyses of four rice-infecting Rhizoctonia solani isolates reveal extensive enrichment of homogalacturonan modification genes.</title>
        <authorList>
            <person name="Lee D.-Y."/>
            <person name="Jeon J."/>
            <person name="Kim K.-T."/>
            <person name="Cheong K."/>
            <person name="Song H."/>
            <person name="Choi G."/>
            <person name="Ko J."/>
            <person name="Opiyo S.O."/>
            <person name="Zuo S."/>
            <person name="Madhav S."/>
            <person name="Lee Y.-H."/>
            <person name="Wang G.-L."/>
        </authorList>
    </citation>
    <scope>NUCLEOTIDE SEQUENCE</scope>
    <source>
        <strain evidence="1">AG1-IA B2</strain>
    </source>
</reference>
<accession>A0A8H7I3D2</accession>
<organism evidence="1 2">
    <name type="scientific">Rhizoctonia solani</name>
    <dbReference type="NCBI Taxonomy" id="456999"/>
    <lineage>
        <taxon>Eukaryota</taxon>
        <taxon>Fungi</taxon>
        <taxon>Dikarya</taxon>
        <taxon>Basidiomycota</taxon>
        <taxon>Agaricomycotina</taxon>
        <taxon>Agaricomycetes</taxon>
        <taxon>Cantharellales</taxon>
        <taxon>Ceratobasidiaceae</taxon>
        <taxon>Rhizoctonia</taxon>
    </lineage>
</organism>
<evidence type="ECO:0000313" key="1">
    <source>
        <dbReference type="EMBL" id="KAF8747126.1"/>
    </source>
</evidence>
<dbReference type="EMBL" id="JACYCF010000077">
    <property type="protein sequence ID" value="KAF8747126.1"/>
    <property type="molecule type" value="Genomic_DNA"/>
</dbReference>
<protein>
    <submittedName>
        <fullName evidence="1">Uncharacterized protein</fullName>
    </submittedName>
</protein>
<evidence type="ECO:0000313" key="2">
    <source>
        <dbReference type="Proteomes" id="UP000614334"/>
    </source>
</evidence>
<gene>
    <name evidence="1" type="ORF">RHS01_11441</name>
</gene>
<name>A0A8H7I3D2_9AGAM</name>